<gene>
    <name evidence="2" type="ORF">DEBURN_LOCUS8132</name>
</gene>
<dbReference type="OrthoDB" id="2376375at2759"/>
<organism evidence="2 3">
    <name type="scientific">Diversispora eburnea</name>
    <dbReference type="NCBI Taxonomy" id="1213867"/>
    <lineage>
        <taxon>Eukaryota</taxon>
        <taxon>Fungi</taxon>
        <taxon>Fungi incertae sedis</taxon>
        <taxon>Mucoromycota</taxon>
        <taxon>Glomeromycotina</taxon>
        <taxon>Glomeromycetes</taxon>
        <taxon>Diversisporales</taxon>
        <taxon>Diversisporaceae</taxon>
        <taxon>Diversispora</taxon>
    </lineage>
</organism>
<keyword evidence="3" id="KW-1185">Reference proteome</keyword>
<comment type="caution">
    <text evidence="2">The sequence shown here is derived from an EMBL/GenBank/DDBJ whole genome shotgun (WGS) entry which is preliminary data.</text>
</comment>
<feature type="non-terminal residue" evidence="2">
    <location>
        <position position="66"/>
    </location>
</feature>
<dbReference type="AlphaFoldDB" id="A0A9N9BKK4"/>
<evidence type="ECO:0000313" key="3">
    <source>
        <dbReference type="Proteomes" id="UP000789706"/>
    </source>
</evidence>
<dbReference type="Proteomes" id="UP000789706">
    <property type="component" value="Unassembled WGS sequence"/>
</dbReference>
<sequence>MQTLPQERRPPPTYEEVSSMLSYRESPAGQRDRSASPPAEFLVEGVKLASNKSLPRNESDISMQVV</sequence>
<dbReference type="EMBL" id="CAJVPK010001123">
    <property type="protein sequence ID" value="CAG8572038.1"/>
    <property type="molecule type" value="Genomic_DNA"/>
</dbReference>
<evidence type="ECO:0000256" key="1">
    <source>
        <dbReference type="SAM" id="MobiDB-lite"/>
    </source>
</evidence>
<evidence type="ECO:0000313" key="2">
    <source>
        <dbReference type="EMBL" id="CAG8572038.1"/>
    </source>
</evidence>
<reference evidence="2" key="1">
    <citation type="submission" date="2021-06" db="EMBL/GenBank/DDBJ databases">
        <authorList>
            <person name="Kallberg Y."/>
            <person name="Tangrot J."/>
            <person name="Rosling A."/>
        </authorList>
    </citation>
    <scope>NUCLEOTIDE SEQUENCE</scope>
    <source>
        <strain evidence="2">AZ414A</strain>
    </source>
</reference>
<feature type="compositionally biased region" description="Basic and acidic residues" evidence="1">
    <location>
        <begin position="1"/>
        <end position="10"/>
    </location>
</feature>
<name>A0A9N9BKK4_9GLOM</name>
<protein>
    <submittedName>
        <fullName evidence="2">1755_t:CDS:1</fullName>
    </submittedName>
</protein>
<proteinExistence type="predicted"/>
<accession>A0A9N9BKK4</accession>
<feature type="region of interest" description="Disordered" evidence="1">
    <location>
        <begin position="1"/>
        <end position="38"/>
    </location>
</feature>